<evidence type="ECO:0000256" key="5">
    <source>
        <dbReference type="RuleBase" id="RU003560"/>
    </source>
</evidence>
<dbReference type="EMBL" id="CP022957">
    <property type="protein sequence ID" value="ASV28932.1"/>
    <property type="molecule type" value="Genomic_DNA"/>
</dbReference>
<reference evidence="6 7" key="1">
    <citation type="submission" date="2017-08" db="EMBL/GenBank/DDBJ databases">
        <title>The complete genome sequence of Maribacter sp. B1, isolated from deep-sea sediment.</title>
        <authorList>
            <person name="Wu Y.-H."/>
            <person name="Cheng H."/>
            <person name="Xu X.-W."/>
        </authorList>
    </citation>
    <scope>NUCLEOTIDE SEQUENCE [LARGE SCALE GENOMIC DNA]</scope>
    <source>
        <strain evidence="6 7">B1</strain>
    </source>
</reference>
<dbReference type="InterPro" id="IPR015424">
    <property type="entry name" value="PyrdxlP-dep_Trfase"/>
</dbReference>
<dbReference type="GO" id="GO:0042802">
    <property type="term" value="F:identical protein binding"/>
    <property type="evidence" value="ECO:0007669"/>
    <property type="project" value="TreeGrafter"/>
</dbReference>
<dbReference type="PANTHER" id="PTHR11986">
    <property type="entry name" value="AMINOTRANSFERASE CLASS III"/>
    <property type="match status" value="1"/>
</dbReference>
<protein>
    <submittedName>
        <fullName evidence="6">Aspartate aminotransferase family protein</fullName>
    </submittedName>
</protein>
<organism evidence="6 7">
    <name type="scientific">Maribacter cobaltidurans</name>
    <dbReference type="NCBI Taxonomy" id="1178778"/>
    <lineage>
        <taxon>Bacteria</taxon>
        <taxon>Pseudomonadati</taxon>
        <taxon>Bacteroidota</taxon>
        <taxon>Flavobacteriia</taxon>
        <taxon>Flavobacteriales</taxon>
        <taxon>Flavobacteriaceae</taxon>
        <taxon>Maribacter</taxon>
    </lineage>
</organism>
<gene>
    <name evidence="6" type="ORF">CJ263_01055</name>
</gene>
<keyword evidence="2 6" id="KW-0032">Aminotransferase</keyword>
<dbReference type="Proteomes" id="UP000215244">
    <property type="component" value="Chromosome"/>
</dbReference>
<dbReference type="InterPro" id="IPR049704">
    <property type="entry name" value="Aminotrans_3_PPA_site"/>
</dbReference>
<dbReference type="Pfam" id="PF00202">
    <property type="entry name" value="Aminotran_3"/>
    <property type="match status" value="1"/>
</dbReference>
<dbReference type="CDD" id="cd00610">
    <property type="entry name" value="OAT_like"/>
    <property type="match status" value="1"/>
</dbReference>
<accession>A0A223V0V6</accession>
<comment type="cofactor">
    <cofactor evidence="1">
        <name>pyridoxal 5'-phosphate</name>
        <dbReference type="ChEBI" id="CHEBI:597326"/>
    </cofactor>
</comment>
<dbReference type="PIRSF" id="PIRSF000521">
    <property type="entry name" value="Transaminase_4ab_Lys_Orn"/>
    <property type="match status" value="1"/>
</dbReference>
<proteinExistence type="inferred from homology"/>
<dbReference type="GO" id="GO:0008483">
    <property type="term" value="F:transaminase activity"/>
    <property type="evidence" value="ECO:0007669"/>
    <property type="project" value="UniProtKB-KW"/>
</dbReference>
<keyword evidence="4 5" id="KW-0663">Pyridoxal phosphate</keyword>
<dbReference type="RefSeq" id="WP_094995567.1">
    <property type="nucleotide sequence ID" value="NZ_BMJL01000001.1"/>
</dbReference>
<evidence type="ECO:0000256" key="3">
    <source>
        <dbReference type="ARBA" id="ARBA00022679"/>
    </source>
</evidence>
<dbReference type="InterPro" id="IPR015421">
    <property type="entry name" value="PyrdxlP-dep_Trfase_major"/>
</dbReference>
<dbReference type="InterPro" id="IPR015422">
    <property type="entry name" value="PyrdxlP-dep_Trfase_small"/>
</dbReference>
<dbReference type="Gene3D" id="3.90.1150.10">
    <property type="entry name" value="Aspartate Aminotransferase, domain 1"/>
    <property type="match status" value="1"/>
</dbReference>
<dbReference type="Gene3D" id="3.40.640.10">
    <property type="entry name" value="Type I PLP-dependent aspartate aminotransferase-like (Major domain)"/>
    <property type="match status" value="1"/>
</dbReference>
<evidence type="ECO:0000256" key="4">
    <source>
        <dbReference type="ARBA" id="ARBA00022898"/>
    </source>
</evidence>
<dbReference type="KEGG" id="marb:CJ263_01055"/>
<keyword evidence="3 6" id="KW-0808">Transferase</keyword>
<dbReference type="InterPro" id="IPR005814">
    <property type="entry name" value="Aminotrans_3"/>
</dbReference>
<dbReference type="FunFam" id="3.40.640.10:FF:000004">
    <property type="entry name" value="Acetylornithine aminotransferase"/>
    <property type="match status" value="1"/>
</dbReference>
<comment type="similarity">
    <text evidence="5">Belongs to the class-III pyridoxal-phosphate-dependent aminotransferase family.</text>
</comment>
<sequence>MKEDFLKYQAQTSLYPLGMEISHAKGSYIYDVQGNAHLDFVAGVSACSLGHCHPDVVMAIQKQVEEYMHVMVYGEYAQSPATEYTKLLQQNLPANLEVTYLVNSGTEAMEGALKLARRYTGRSQIISAHNAYHGNTMGSLSLMDYEERKAPFRPLIPNVFHIRFNQEEDIALITEKTACVVLETIQGGAGFILPENDYLKRISERCKEVGALFILDEIQPGFGRTGKLFAFDHFDCIPDILVIGKGMASGMPVGAFIASRTIMDTLSNGPKMGHITTFGGNPVIAAASLATLKVLLESSLIPDTLEKEKVFRKELAHPKIKEIRGKGLMLALILETPEMVDRLVLEAKANNLILFWLLFEKRAVRISPPLTISKEEIQKGCEIIRNILDGL</sequence>
<evidence type="ECO:0000313" key="7">
    <source>
        <dbReference type="Proteomes" id="UP000215244"/>
    </source>
</evidence>
<evidence type="ECO:0000313" key="6">
    <source>
        <dbReference type="EMBL" id="ASV28932.1"/>
    </source>
</evidence>
<dbReference type="PANTHER" id="PTHR11986:SF79">
    <property type="entry name" value="ACETYLORNITHINE AMINOTRANSFERASE, MITOCHONDRIAL"/>
    <property type="match status" value="1"/>
</dbReference>
<dbReference type="InterPro" id="IPR050103">
    <property type="entry name" value="Class-III_PLP-dep_AT"/>
</dbReference>
<evidence type="ECO:0000256" key="1">
    <source>
        <dbReference type="ARBA" id="ARBA00001933"/>
    </source>
</evidence>
<keyword evidence="7" id="KW-1185">Reference proteome</keyword>
<dbReference type="GO" id="GO:0030170">
    <property type="term" value="F:pyridoxal phosphate binding"/>
    <property type="evidence" value="ECO:0007669"/>
    <property type="project" value="InterPro"/>
</dbReference>
<dbReference type="AlphaFoldDB" id="A0A223V0V6"/>
<evidence type="ECO:0000256" key="2">
    <source>
        <dbReference type="ARBA" id="ARBA00022576"/>
    </source>
</evidence>
<dbReference type="OrthoDB" id="9801052at2"/>
<dbReference type="SUPFAM" id="SSF53383">
    <property type="entry name" value="PLP-dependent transferases"/>
    <property type="match status" value="1"/>
</dbReference>
<dbReference type="PROSITE" id="PS00600">
    <property type="entry name" value="AA_TRANSFER_CLASS_3"/>
    <property type="match status" value="1"/>
</dbReference>
<name>A0A223V0V6_9FLAO</name>